<dbReference type="EMBL" id="SSNY01000012">
    <property type="protein sequence ID" value="THF55320.1"/>
    <property type="molecule type" value="Genomic_DNA"/>
</dbReference>
<evidence type="ECO:0000256" key="4">
    <source>
        <dbReference type="ARBA" id="ARBA00023136"/>
    </source>
</evidence>
<gene>
    <name evidence="8" type="ORF">E6C48_18960</name>
</gene>
<name>A0ABY2Q316_9HYPH</name>
<feature type="domain" description="TonB C-terminal" evidence="7">
    <location>
        <begin position="215"/>
        <end position="303"/>
    </location>
</feature>
<accession>A0ABY2Q316</accession>
<dbReference type="Gene3D" id="3.30.1150.10">
    <property type="match status" value="1"/>
</dbReference>
<evidence type="ECO:0000256" key="1">
    <source>
        <dbReference type="ARBA" id="ARBA00004167"/>
    </source>
</evidence>
<dbReference type="Pfam" id="PF03544">
    <property type="entry name" value="TonB_C"/>
    <property type="match status" value="1"/>
</dbReference>
<comment type="caution">
    <text evidence="8">The sequence shown here is derived from an EMBL/GenBank/DDBJ whole genome shotgun (WGS) entry which is preliminary data.</text>
</comment>
<feature type="compositionally biased region" description="Acidic residues" evidence="5">
    <location>
        <begin position="135"/>
        <end position="146"/>
    </location>
</feature>
<organism evidence="8 9">
    <name type="scientific">Ollibium composti</name>
    <dbReference type="NCBI Taxonomy" id="2675109"/>
    <lineage>
        <taxon>Bacteria</taxon>
        <taxon>Pseudomonadati</taxon>
        <taxon>Pseudomonadota</taxon>
        <taxon>Alphaproteobacteria</taxon>
        <taxon>Hyphomicrobiales</taxon>
        <taxon>Phyllobacteriaceae</taxon>
        <taxon>Ollibium</taxon>
    </lineage>
</organism>
<feature type="compositionally biased region" description="Low complexity" evidence="5">
    <location>
        <begin position="201"/>
        <end position="214"/>
    </location>
</feature>
<evidence type="ECO:0000259" key="7">
    <source>
        <dbReference type="PROSITE" id="PS52015"/>
    </source>
</evidence>
<dbReference type="PROSITE" id="PS52015">
    <property type="entry name" value="TONB_CTD"/>
    <property type="match status" value="1"/>
</dbReference>
<feature type="transmembrane region" description="Helical" evidence="6">
    <location>
        <begin position="21"/>
        <end position="40"/>
    </location>
</feature>
<feature type="compositionally biased region" description="Basic and acidic residues" evidence="5">
    <location>
        <begin position="162"/>
        <end position="197"/>
    </location>
</feature>
<feature type="compositionally biased region" description="Low complexity" evidence="5">
    <location>
        <begin position="90"/>
        <end position="103"/>
    </location>
</feature>
<reference evidence="8 9" key="1">
    <citation type="submission" date="2019-04" db="EMBL/GenBank/DDBJ databases">
        <title>Mesorhizobium composti sp. nov., isolated from compost.</title>
        <authorList>
            <person name="Lin S.-Y."/>
            <person name="Hameed A."/>
            <person name="Hsieh Y.-T."/>
            <person name="Young C.-C."/>
        </authorList>
    </citation>
    <scope>NUCLEOTIDE SEQUENCE [LARGE SCALE GENOMIC DNA]</scope>
    <source>
        <strain evidence="8 9">CC-YTH430</strain>
    </source>
</reference>
<dbReference type="SUPFAM" id="SSF74653">
    <property type="entry name" value="TolA/TonB C-terminal domain"/>
    <property type="match status" value="1"/>
</dbReference>
<dbReference type="InterPro" id="IPR006260">
    <property type="entry name" value="TonB/TolA_C"/>
</dbReference>
<keyword evidence="4 6" id="KW-0472">Membrane</keyword>
<dbReference type="RefSeq" id="WP_136359744.1">
    <property type="nucleotide sequence ID" value="NZ_SSNY01000012.1"/>
</dbReference>
<evidence type="ECO:0000256" key="6">
    <source>
        <dbReference type="SAM" id="Phobius"/>
    </source>
</evidence>
<protein>
    <submittedName>
        <fullName evidence="8">TonB family protein</fullName>
    </submittedName>
</protein>
<dbReference type="NCBIfam" id="TIGR01352">
    <property type="entry name" value="tonB_Cterm"/>
    <property type="match status" value="1"/>
</dbReference>
<keyword evidence="3 6" id="KW-1133">Transmembrane helix</keyword>
<comment type="subcellular location">
    <subcellularLocation>
        <location evidence="1">Membrane</location>
        <topology evidence="1">Single-pass membrane protein</topology>
    </subcellularLocation>
</comment>
<feature type="region of interest" description="Disordered" evidence="5">
    <location>
        <begin position="74"/>
        <end position="218"/>
    </location>
</feature>
<evidence type="ECO:0000313" key="9">
    <source>
        <dbReference type="Proteomes" id="UP000306441"/>
    </source>
</evidence>
<sequence length="303" mass="31970">MTADPAEIALAKRSLFKDAGLWLGAGAVVLFAHAASAYLLRDFDPVPEHAALEQAMEIDLAPLPVSVPEAVQSEALAQEQPPETIEPMEAAEAVQPEPEQAVETPAETAQQAQPETVQPVTDEAEPEPVETTNAEPEEPELAEEETVAAVTPEVAIPLPQPRPERPVEEKAEPSKKKPVRRKAETADKKAKEAELPKRKATPPASQASAASRAPTIDPSRWNSAVRAAIARRAGAVRGMRGTVRVSFVVNSSGAIVSASVSGSSGDARLDQAALRMVRSARVPAPPAGLGGSRHAFAIPLSFR</sequence>
<evidence type="ECO:0000256" key="2">
    <source>
        <dbReference type="ARBA" id="ARBA00022692"/>
    </source>
</evidence>
<feature type="compositionally biased region" description="Polar residues" evidence="5">
    <location>
        <begin position="107"/>
        <end position="119"/>
    </location>
</feature>
<proteinExistence type="predicted"/>
<evidence type="ECO:0000256" key="5">
    <source>
        <dbReference type="SAM" id="MobiDB-lite"/>
    </source>
</evidence>
<evidence type="ECO:0000256" key="3">
    <source>
        <dbReference type="ARBA" id="ARBA00022989"/>
    </source>
</evidence>
<dbReference type="Proteomes" id="UP000306441">
    <property type="component" value="Unassembled WGS sequence"/>
</dbReference>
<keyword evidence="2 6" id="KW-0812">Transmembrane</keyword>
<evidence type="ECO:0000313" key="8">
    <source>
        <dbReference type="EMBL" id="THF55320.1"/>
    </source>
</evidence>
<dbReference type="InterPro" id="IPR037682">
    <property type="entry name" value="TonB_C"/>
</dbReference>
<keyword evidence="9" id="KW-1185">Reference proteome</keyword>